<evidence type="ECO:0000313" key="1">
    <source>
        <dbReference type="EMBL" id="KAL1249318.1"/>
    </source>
</evidence>
<protein>
    <submittedName>
        <fullName evidence="1">Uncharacterized protein</fullName>
    </submittedName>
</protein>
<dbReference type="PANTHER" id="PTHR24559">
    <property type="entry name" value="TRANSPOSON TY3-I GAG-POL POLYPROTEIN"/>
    <property type="match status" value="1"/>
</dbReference>
<reference evidence="1 2" key="1">
    <citation type="submission" date="2023-09" db="EMBL/GenBank/DDBJ databases">
        <authorList>
            <person name="Wang M."/>
        </authorList>
    </citation>
    <scope>NUCLEOTIDE SEQUENCE [LARGE SCALE GENOMIC DNA]</scope>
    <source>
        <strain evidence="1">GT-2023</strain>
        <tissue evidence="1">Liver</tissue>
    </source>
</reference>
<evidence type="ECO:0000313" key="2">
    <source>
        <dbReference type="Proteomes" id="UP001558613"/>
    </source>
</evidence>
<dbReference type="InterPro" id="IPR043502">
    <property type="entry name" value="DNA/RNA_pol_sf"/>
</dbReference>
<dbReference type="InterPro" id="IPR053134">
    <property type="entry name" value="RNA-dir_DNA_polymerase"/>
</dbReference>
<name>A0ABR3LCT4_9TELE</name>
<dbReference type="EMBL" id="JAYMGO010000023">
    <property type="protein sequence ID" value="KAL1249318.1"/>
    <property type="molecule type" value="Genomic_DNA"/>
</dbReference>
<dbReference type="SUPFAM" id="SSF56672">
    <property type="entry name" value="DNA/RNA polymerases"/>
    <property type="match status" value="1"/>
</dbReference>
<organism evidence="1 2">
    <name type="scientific">Cirrhinus molitorella</name>
    <name type="common">mud carp</name>
    <dbReference type="NCBI Taxonomy" id="172907"/>
    <lineage>
        <taxon>Eukaryota</taxon>
        <taxon>Metazoa</taxon>
        <taxon>Chordata</taxon>
        <taxon>Craniata</taxon>
        <taxon>Vertebrata</taxon>
        <taxon>Euteleostomi</taxon>
        <taxon>Actinopterygii</taxon>
        <taxon>Neopterygii</taxon>
        <taxon>Teleostei</taxon>
        <taxon>Ostariophysi</taxon>
        <taxon>Cypriniformes</taxon>
        <taxon>Cyprinidae</taxon>
        <taxon>Labeoninae</taxon>
        <taxon>Labeonini</taxon>
        <taxon>Cirrhinus</taxon>
    </lineage>
</organism>
<gene>
    <name evidence="1" type="ORF">QQF64_020323</name>
</gene>
<comment type="caution">
    <text evidence="1">The sequence shown here is derived from an EMBL/GenBank/DDBJ whole genome shotgun (WGS) entry which is preliminary data.</text>
</comment>
<proteinExistence type="predicted"/>
<dbReference type="Gene3D" id="3.10.10.10">
    <property type="entry name" value="HIV Type 1 Reverse Transcriptase, subunit A, domain 1"/>
    <property type="match status" value="1"/>
</dbReference>
<sequence length="210" mass="23386">MRNPTTALELVEAIELADAAFQREAGERALLFQSAIISSAKESKVFLPITCVNGDTRQVPGDRVMVLVPNAACKFLATWQKVGRDQGPTCRSRHLRARGCRRQPPSFSCPEEWASPSGRSVLGCVLFCFGQTSVLQHDIRTPPGVIVRQWPYRVHEARRQAIEEEVQQILKLGVIEPSRSPWSSLIVMVPKPDGTLRFCNDFRLPHAPSG</sequence>
<keyword evidence="2" id="KW-1185">Reference proteome</keyword>
<dbReference type="Proteomes" id="UP001558613">
    <property type="component" value="Unassembled WGS sequence"/>
</dbReference>
<dbReference type="PANTHER" id="PTHR24559:SF454">
    <property type="entry name" value="RIBONUCLEASE H"/>
    <property type="match status" value="1"/>
</dbReference>
<accession>A0ABR3LCT4</accession>